<proteinExistence type="predicted"/>
<evidence type="ECO:0000313" key="2">
    <source>
        <dbReference type="Proteomes" id="UP000663505"/>
    </source>
</evidence>
<dbReference type="SUPFAM" id="SSF56059">
    <property type="entry name" value="Glutathione synthetase ATP-binding domain-like"/>
    <property type="match status" value="1"/>
</dbReference>
<reference evidence="1 2" key="1">
    <citation type="submission" date="2021-02" db="EMBL/GenBank/DDBJ databases">
        <title>Alicyclobacillus curvatus sp. nov. and Alicyclobacillus mengziensis sp. nov., two acidophilic bacteria isolated from acid mine drainage.</title>
        <authorList>
            <person name="Huang Y."/>
        </authorList>
    </citation>
    <scope>NUCLEOTIDE SEQUENCE [LARGE SCALE GENOMIC DNA]</scope>
    <source>
        <strain evidence="1 2">S30H14</strain>
    </source>
</reference>
<accession>A0A9X7VUD0</accession>
<organism evidence="1 2">
    <name type="scientific">Alicyclobacillus mengziensis</name>
    <dbReference type="NCBI Taxonomy" id="2931921"/>
    <lineage>
        <taxon>Bacteria</taxon>
        <taxon>Bacillati</taxon>
        <taxon>Bacillota</taxon>
        <taxon>Bacilli</taxon>
        <taxon>Bacillales</taxon>
        <taxon>Alicyclobacillaceae</taxon>
        <taxon>Alicyclobacillus</taxon>
    </lineage>
</organism>
<dbReference type="Gene3D" id="3.30.470.20">
    <property type="entry name" value="ATP-grasp fold, B domain"/>
    <property type="match status" value="1"/>
</dbReference>
<keyword evidence="2" id="KW-1185">Reference proteome</keyword>
<dbReference type="KEGG" id="afx:JZ786_12510"/>
<sequence>MGTGEKMRLVIFDNPRVFIRIHPTLVSRLSLRPDSTCNLTFGSKHASVPVVVDQEAPTDSVLVSRTFHQQLSPDVDLDFVHVTTENNELTVGPLIGILCNPVWKPKQGRLKNNNQLPGLQKMAEVGRREGALVYLFGLSAVDFRTHSVTGYVWNGGRWTRTVMPLPDVIYDQVISRKIENSKAYMEKRKRLSELYQDRIFNDGFFDKWKVYEWLVSDKRTKPHVPATVRYTGAQSCARFIHTHDITFLKPVHGSLGLGIIRVTKQGEKSLRYEVKHKNQQEQGVAASPLQLAETLRPRLVRRPYVMQQGLRLARYHGCPFDVRIVLQRDGTGEWKRTKMFARVAKEGDFTSNLSSGGEALPVSTILQSFYAKEADRKKARTRMNRVATLVTEVMEAQSEKQFGELGIDIGLDEKGHVWVIEVNSKPWKRPYTEKGRQDLVDLAFTRPIEYAIYLANKR</sequence>
<name>A0A9X7VUD0_9BACL</name>
<dbReference type="Pfam" id="PF14398">
    <property type="entry name" value="ATPgrasp_YheCD"/>
    <property type="match status" value="1"/>
</dbReference>
<dbReference type="AlphaFoldDB" id="A0A9X7VUD0"/>
<gene>
    <name evidence="1" type="ORF">JZ786_12510</name>
</gene>
<dbReference type="InterPro" id="IPR026838">
    <property type="entry name" value="YheC/D"/>
</dbReference>
<dbReference type="RefSeq" id="WP_206654782.1">
    <property type="nucleotide sequence ID" value="NZ_CP071182.1"/>
</dbReference>
<dbReference type="EMBL" id="CP071182">
    <property type="protein sequence ID" value="QSO45414.1"/>
    <property type="molecule type" value="Genomic_DNA"/>
</dbReference>
<dbReference type="Proteomes" id="UP000663505">
    <property type="component" value="Chromosome"/>
</dbReference>
<evidence type="ECO:0000313" key="1">
    <source>
        <dbReference type="EMBL" id="QSO45414.1"/>
    </source>
</evidence>
<protein>
    <submittedName>
        <fullName evidence="1">YheC/YheD family protein</fullName>
    </submittedName>
</protein>